<proteinExistence type="predicted"/>
<sequence>MSGKFESAKASLEIEGFTISKEIEDLARSEADGTISFQEFISKVDALRISK</sequence>
<dbReference type="AlphaFoldDB" id="A0A1H8TH44"/>
<dbReference type="STRING" id="872970.SAMN04488134_11652"/>
<dbReference type="Gene3D" id="1.10.8.1050">
    <property type="entry name" value="Antitoxin VbhA-like"/>
    <property type="match status" value="1"/>
</dbReference>
<name>A0A1H8TH44_9BACI</name>
<reference evidence="1 2" key="1">
    <citation type="submission" date="2016-10" db="EMBL/GenBank/DDBJ databases">
        <authorList>
            <person name="de Groot N.N."/>
        </authorList>
    </citation>
    <scope>NUCLEOTIDE SEQUENCE [LARGE SCALE GENOMIC DNA]</scope>
    <source>
        <strain evidence="1 2">CGMCC 1.10434</strain>
    </source>
</reference>
<protein>
    <submittedName>
        <fullName evidence="1">Uncharacterized protein</fullName>
    </submittedName>
</protein>
<accession>A0A1H8TH44</accession>
<keyword evidence="2" id="KW-1185">Reference proteome</keyword>
<dbReference type="InterPro" id="IPR033788">
    <property type="entry name" value="VbhA-like"/>
</dbReference>
<gene>
    <name evidence="1" type="ORF">SAMN04488134_11652</name>
</gene>
<dbReference type="EMBL" id="FODJ01000016">
    <property type="protein sequence ID" value="SEO90449.1"/>
    <property type="molecule type" value="Genomic_DNA"/>
</dbReference>
<dbReference type="InterPro" id="IPR043038">
    <property type="entry name" value="VbhA_sf"/>
</dbReference>
<evidence type="ECO:0000313" key="1">
    <source>
        <dbReference type="EMBL" id="SEO90449.1"/>
    </source>
</evidence>
<dbReference type="CDD" id="cd11586">
    <property type="entry name" value="VbhA_like"/>
    <property type="match status" value="1"/>
</dbReference>
<organism evidence="1 2">
    <name type="scientific">Amphibacillus marinus</name>
    <dbReference type="NCBI Taxonomy" id="872970"/>
    <lineage>
        <taxon>Bacteria</taxon>
        <taxon>Bacillati</taxon>
        <taxon>Bacillota</taxon>
        <taxon>Bacilli</taxon>
        <taxon>Bacillales</taxon>
        <taxon>Bacillaceae</taxon>
        <taxon>Amphibacillus</taxon>
    </lineage>
</organism>
<dbReference type="RefSeq" id="WP_177178332.1">
    <property type="nucleotide sequence ID" value="NZ_FODJ01000016.1"/>
</dbReference>
<evidence type="ECO:0000313" key="2">
    <source>
        <dbReference type="Proteomes" id="UP000199300"/>
    </source>
</evidence>
<dbReference type="Proteomes" id="UP000199300">
    <property type="component" value="Unassembled WGS sequence"/>
</dbReference>